<gene>
    <name evidence="1" type="ORF">ENG92_01180</name>
</gene>
<reference evidence="1" key="1">
    <citation type="journal article" date="2020" name="mSystems">
        <title>Genome- and Community-Level Interaction Insights into Carbon Utilization and Element Cycling Functions of Hydrothermarchaeota in Hydrothermal Sediment.</title>
        <authorList>
            <person name="Zhou Z."/>
            <person name="Liu Y."/>
            <person name="Xu W."/>
            <person name="Pan J."/>
            <person name="Luo Z.H."/>
            <person name="Li M."/>
        </authorList>
    </citation>
    <scope>NUCLEOTIDE SEQUENCE [LARGE SCALE GENOMIC DNA]</scope>
    <source>
        <strain evidence="1">HyVt-26</strain>
    </source>
</reference>
<accession>A0A831JQR2</accession>
<sequence>MMRVAYSERPGRHERHYRRKLENPLFPRPIKEFSNEALLEVQRQDHEELLTFLQSLQKLVKKAVELQPNEETQVILDLKADLEKHYEQACSLADNQSSNKQAIAQLIDVIMATVQKNAVGDALAEQELAEERLARETHFFLLESQLVADLLHPDSI</sequence>
<dbReference type="AlphaFoldDB" id="A0A831JQR2"/>
<proteinExistence type="predicted"/>
<evidence type="ECO:0000313" key="1">
    <source>
        <dbReference type="EMBL" id="HDK37617.1"/>
    </source>
</evidence>
<comment type="caution">
    <text evidence="1">The sequence shown here is derived from an EMBL/GenBank/DDBJ whole genome shotgun (WGS) entry which is preliminary data.</text>
</comment>
<protein>
    <submittedName>
        <fullName evidence="1">Uncharacterized protein</fullName>
    </submittedName>
</protein>
<dbReference type="Proteomes" id="UP000885822">
    <property type="component" value="Unassembled WGS sequence"/>
</dbReference>
<feature type="non-terminal residue" evidence="1">
    <location>
        <position position="156"/>
    </location>
</feature>
<organism evidence="1">
    <name type="scientific">Thiolapillus brandeum</name>
    <dbReference type="NCBI Taxonomy" id="1076588"/>
    <lineage>
        <taxon>Bacteria</taxon>
        <taxon>Pseudomonadati</taxon>
        <taxon>Pseudomonadota</taxon>
        <taxon>Gammaproteobacteria</taxon>
        <taxon>Chromatiales</taxon>
        <taxon>Sedimenticolaceae</taxon>
        <taxon>Thiolapillus</taxon>
    </lineage>
</organism>
<name>A0A831JQR2_9GAMM</name>
<dbReference type="EMBL" id="DRCV01000052">
    <property type="protein sequence ID" value="HDK37617.1"/>
    <property type="molecule type" value="Genomic_DNA"/>
</dbReference>